<evidence type="ECO:0000259" key="12">
    <source>
        <dbReference type="Pfam" id="PF12849"/>
    </source>
</evidence>
<keyword evidence="9 10" id="KW-0449">Lipoprotein</keyword>
<dbReference type="Pfam" id="PF12849">
    <property type="entry name" value="PBP_like_2"/>
    <property type="match status" value="1"/>
</dbReference>
<proteinExistence type="inferred from homology"/>
<feature type="region of interest" description="Disordered" evidence="11">
    <location>
        <begin position="25"/>
        <end position="44"/>
    </location>
</feature>
<dbReference type="Proteomes" id="UP001597502">
    <property type="component" value="Unassembled WGS sequence"/>
</dbReference>
<keyword evidence="14" id="KW-1185">Reference proteome</keyword>
<keyword evidence="10" id="KW-0472">Membrane</keyword>
<keyword evidence="7 10" id="KW-0732">Signal</keyword>
<evidence type="ECO:0000256" key="2">
    <source>
        <dbReference type="ARBA" id="ARBA00004193"/>
    </source>
</evidence>
<protein>
    <recommendedName>
        <fullName evidence="10">Phosphate-binding protein</fullName>
    </recommendedName>
</protein>
<evidence type="ECO:0000256" key="10">
    <source>
        <dbReference type="RuleBase" id="RU367119"/>
    </source>
</evidence>
<feature type="chain" id="PRO_5044977534" description="Phosphate-binding protein" evidence="10">
    <location>
        <begin position="18"/>
        <end position="322"/>
    </location>
</feature>
<evidence type="ECO:0000256" key="4">
    <source>
        <dbReference type="ARBA" id="ARBA00011529"/>
    </source>
</evidence>
<comment type="subunit">
    <text evidence="4 10">The complex is composed of two ATP-binding proteins (PstB), two transmembrane proteins (PstC and PstA) and a solute-binding protein (PstS).</text>
</comment>
<sequence>MRSLFLLVAITMSLLLAACGNAEGSNNAQGNDGGKKSEGNGSSEVVVDGSSTVFPIMEAIAEDYQKQNPDARVNIGVSGSGGGFEKFAAGETHISNASRPIKEAEKQALKDAGIDDYTEFEVALDGLSIVVNKENDWVNKLTVDQLKKMWSEDGGVETWADVKEGWPEKEIEFYSPGADSGTFDYFSEVVLGDTQIRKDASLSEDDNVLVQGVMGSPNGISYFGYAYYAENKDNLKAVPIVNSDGKAVKPSKETIQSGAYNPFSRPLFIYVKHEALKQDAVYDFTTYALENAGKMAEAVGYVGKPESGYEKALQKVDEIAGK</sequence>
<evidence type="ECO:0000256" key="3">
    <source>
        <dbReference type="ARBA" id="ARBA00008725"/>
    </source>
</evidence>
<dbReference type="InterPro" id="IPR050811">
    <property type="entry name" value="Phosphate_ABC_transporter"/>
</dbReference>
<dbReference type="Gene3D" id="3.40.190.10">
    <property type="entry name" value="Periplasmic binding protein-like II"/>
    <property type="match status" value="2"/>
</dbReference>
<comment type="function">
    <text evidence="1">Part of the ABC transporter complex PstSACB involved in phosphate import.</text>
</comment>
<organism evidence="13 14">
    <name type="scientific">Lentibacillus juripiscarius</name>
    <dbReference type="NCBI Taxonomy" id="257446"/>
    <lineage>
        <taxon>Bacteria</taxon>
        <taxon>Bacillati</taxon>
        <taxon>Bacillota</taxon>
        <taxon>Bacilli</taxon>
        <taxon>Bacillales</taxon>
        <taxon>Bacillaceae</taxon>
        <taxon>Lentibacillus</taxon>
    </lineage>
</organism>
<gene>
    <name evidence="13" type="ORF">ACFSUO_00290</name>
</gene>
<dbReference type="InterPro" id="IPR024370">
    <property type="entry name" value="PBP_domain"/>
</dbReference>
<evidence type="ECO:0000256" key="1">
    <source>
        <dbReference type="ARBA" id="ARBA00002841"/>
    </source>
</evidence>
<dbReference type="PROSITE" id="PS51257">
    <property type="entry name" value="PROKAR_LIPOPROTEIN"/>
    <property type="match status" value="1"/>
</dbReference>
<dbReference type="PANTHER" id="PTHR30570:SF1">
    <property type="entry name" value="PHOSPHATE-BINDING PROTEIN PSTS"/>
    <property type="match status" value="1"/>
</dbReference>
<keyword evidence="10" id="KW-1003">Cell membrane</keyword>
<dbReference type="CDD" id="cd13654">
    <property type="entry name" value="PBP2_phosphate_like_2"/>
    <property type="match status" value="1"/>
</dbReference>
<evidence type="ECO:0000256" key="5">
    <source>
        <dbReference type="ARBA" id="ARBA00022448"/>
    </source>
</evidence>
<keyword evidence="6 10" id="KW-0592">Phosphate transport</keyword>
<dbReference type="RefSeq" id="WP_382389930.1">
    <property type="nucleotide sequence ID" value="NZ_JBHUNA010000001.1"/>
</dbReference>
<comment type="caution">
    <text evidence="13">The sequence shown here is derived from an EMBL/GenBank/DDBJ whole genome shotgun (WGS) entry which is preliminary data.</text>
</comment>
<reference evidence="14" key="1">
    <citation type="journal article" date="2019" name="Int. J. Syst. Evol. Microbiol.">
        <title>The Global Catalogue of Microorganisms (GCM) 10K type strain sequencing project: providing services to taxonomists for standard genome sequencing and annotation.</title>
        <authorList>
            <consortium name="The Broad Institute Genomics Platform"/>
            <consortium name="The Broad Institute Genome Sequencing Center for Infectious Disease"/>
            <person name="Wu L."/>
            <person name="Ma J."/>
        </authorList>
    </citation>
    <scope>NUCLEOTIDE SEQUENCE [LARGE SCALE GENOMIC DNA]</scope>
    <source>
        <strain evidence="14">TISTR 1535</strain>
    </source>
</reference>
<keyword evidence="8 10" id="KW-0564">Palmitate</keyword>
<dbReference type="EMBL" id="JBHUNA010000001">
    <property type="protein sequence ID" value="MFD2759431.1"/>
    <property type="molecule type" value="Genomic_DNA"/>
</dbReference>
<dbReference type="NCBIfam" id="TIGR02136">
    <property type="entry name" value="ptsS_2"/>
    <property type="match status" value="1"/>
</dbReference>
<comment type="similarity">
    <text evidence="3 10">Belongs to the PstS family.</text>
</comment>
<accession>A0ABW5V0V9</accession>
<evidence type="ECO:0000256" key="9">
    <source>
        <dbReference type="ARBA" id="ARBA00023288"/>
    </source>
</evidence>
<comment type="function">
    <text evidence="10">Involved in the system for phosphate transport across the cytoplasmic membrane.</text>
</comment>
<name>A0ABW5V0V9_9BACI</name>
<dbReference type="PANTHER" id="PTHR30570">
    <property type="entry name" value="PERIPLASMIC PHOSPHATE BINDING COMPONENT OF PHOSPHATE ABC TRANSPORTER"/>
    <property type="match status" value="1"/>
</dbReference>
<evidence type="ECO:0000313" key="14">
    <source>
        <dbReference type="Proteomes" id="UP001597502"/>
    </source>
</evidence>
<evidence type="ECO:0000313" key="13">
    <source>
        <dbReference type="EMBL" id="MFD2759431.1"/>
    </source>
</evidence>
<dbReference type="InterPro" id="IPR011862">
    <property type="entry name" value="Phos-bd"/>
</dbReference>
<evidence type="ECO:0000256" key="6">
    <source>
        <dbReference type="ARBA" id="ARBA00022592"/>
    </source>
</evidence>
<evidence type="ECO:0000256" key="11">
    <source>
        <dbReference type="SAM" id="MobiDB-lite"/>
    </source>
</evidence>
<keyword evidence="5 10" id="KW-0813">Transport</keyword>
<evidence type="ECO:0000256" key="7">
    <source>
        <dbReference type="ARBA" id="ARBA00022729"/>
    </source>
</evidence>
<dbReference type="SUPFAM" id="SSF53850">
    <property type="entry name" value="Periplasmic binding protein-like II"/>
    <property type="match status" value="1"/>
</dbReference>
<comment type="subcellular location">
    <subcellularLocation>
        <location evidence="2 10">Cell membrane</location>
        <topology evidence="2 10">Lipid-anchor</topology>
    </subcellularLocation>
</comment>
<evidence type="ECO:0000256" key="8">
    <source>
        <dbReference type="ARBA" id="ARBA00023139"/>
    </source>
</evidence>
<feature type="signal peptide" evidence="10">
    <location>
        <begin position="1"/>
        <end position="17"/>
    </location>
</feature>
<feature type="domain" description="PBP" evidence="12">
    <location>
        <begin position="37"/>
        <end position="289"/>
    </location>
</feature>